<comment type="caution">
    <text evidence="1">The sequence shown here is derived from an EMBL/GenBank/DDBJ whole genome shotgun (WGS) entry which is preliminary data.</text>
</comment>
<keyword evidence="2" id="KW-1185">Reference proteome</keyword>
<organism evidence="1 2">
    <name type="scientific">Dictyobacter formicarum</name>
    <dbReference type="NCBI Taxonomy" id="2778368"/>
    <lineage>
        <taxon>Bacteria</taxon>
        <taxon>Bacillati</taxon>
        <taxon>Chloroflexota</taxon>
        <taxon>Ktedonobacteria</taxon>
        <taxon>Ktedonobacterales</taxon>
        <taxon>Dictyobacteraceae</taxon>
        <taxon>Dictyobacter</taxon>
    </lineage>
</organism>
<sequence length="44" mass="5013">MRNELISPMNTGKGSLDILLALPYTYIVNLQCKYKGDESHGEIW</sequence>
<accession>A0ABQ3VJR6</accession>
<dbReference type="Proteomes" id="UP000635565">
    <property type="component" value="Unassembled WGS sequence"/>
</dbReference>
<protein>
    <submittedName>
        <fullName evidence="1">Uncharacterized protein</fullName>
    </submittedName>
</protein>
<name>A0ABQ3VJR6_9CHLR</name>
<dbReference type="EMBL" id="BNJJ01000012">
    <property type="protein sequence ID" value="GHO86457.1"/>
    <property type="molecule type" value="Genomic_DNA"/>
</dbReference>
<evidence type="ECO:0000313" key="1">
    <source>
        <dbReference type="EMBL" id="GHO86457.1"/>
    </source>
</evidence>
<evidence type="ECO:0000313" key="2">
    <source>
        <dbReference type="Proteomes" id="UP000635565"/>
    </source>
</evidence>
<reference evidence="1 2" key="1">
    <citation type="journal article" date="2021" name="Int. J. Syst. Evol. Microbiol.">
        <title>Reticulibacter mediterranei gen. nov., sp. nov., within the new family Reticulibacteraceae fam. nov., and Ktedonospora formicarum gen. nov., sp. nov., Ktedonobacter robiniae sp. nov., Dictyobacter formicarum sp. nov. and Dictyobacter arantiisoli sp. nov., belonging to the class Ktedonobacteria.</title>
        <authorList>
            <person name="Yabe S."/>
            <person name="Zheng Y."/>
            <person name="Wang C.M."/>
            <person name="Sakai Y."/>
            <person name="Abe K."/>
            <person name="Yokota A."/>
            <person name="Donadio S."/>
            <person name="Cavaletti L."/>
            <person name="Monciardini P."/>
        </authorList>
    </citation>
    <scope>NUCLEOTIDE SEQUENCE [LARGE SCALE GENOMIC DNA]</scope>
    <source>
        <strain evidence="1 2">SOSP1-9</strain>
    </source>
</reference>
<proteinExistence type="predicted"/>
<gene>
    <name evidence="1" type="ORF">KSZ_44630</name>
</gene>